<evidence type="ECO:0000256" key="4">
    <source>
        <dbReference type="RuleBase" id="RU000418"/>
    </source>
</evidence>
<dbReference type="Pfam" id="PF00118">
    <property type="entry name" value="Cpn60_TCP1"/>
    <property type="match status" value="1"/>
</dbReference>
<dbReference type="GO" id="GO:0005737">
    <property type="term" value="C:cytoplasm"/>
    <property type="evidence" value="ECO:0007669"/>
    <property type="project" value="UniProtKB-SubCell"/>
</dbReference>
<proteinExistence type="inferred from homology"/>
<feature type="binding site" evidence="3">
    <location>
        <position position="491"/>
    </location>
    <ligand>
        <name>ATP</name>
        <dbReference type="ChEBI" id="CHEBI:30616"/>
    </ligand>
</feature>
<dbReference type="GO" id="GO:0005524">
    <property type="term" value="F:ATP binding"/>
    <property type="evidence" value="ECO:0007669"/>
    <property type="project" value="UniProtKB-UniRule"/>
</dbReference>
<keyword evidence="3" id="KW-0413">Isomerase</keyword>
<dbReference type="GO" id="GO:0051082">
    <property type="term" value="F:unfolded protein binding"/>
    <property type="evidence" value="ECO:0007669"/>
    <property type="project" value="UniProtKB-UniRule"/>
</dbReference>
<dbReference type="KEGG" id="fgi:OP10G_4228"/>
<dbReference type="RefSeq" id="WP_025228511.1">
    <property type="nucleotide sequence ID" value="NZ_CP007139.1"/>
</dbReference>
<dbReference type="GO" id="GO:0042026">
    <property type="term" value="P:protein refolding"/>
    <property type="evidence" value="ECO:0007669"/>
    <property type="project" value="UniProtKB-UniRule"/>
</dbReference>
<organism evidence="6 7">
    <name type="scientific">Fimbriimonas ginsengisoli Gsoil 348</name>
    <dbReference type="NCBI Taxonomy" id="661478"/>
    <lineage>
        <taxon>Bacteria</taxon>
        <taxon>Bacillati</taxon>
        <taxon>Armatimonadota</taxon>
        <taxon>Fimbriimonadia</taxon>
        <taxon>Fimbriimonadales</taxon>
        <taxon>Fimbriimonadaceae</taxon>
        <taxon>Fimbriimonas</taxon>
    </lineage>
</organism>
<keyword evidence="6" id="KW-0346">Stress response</keyword>
<dbReference type="InterPro" id="IPR002423">
    <property type="entry name" value="Cpn60/GroEL/TCP-1"/>
</dbReference>
<dbReference type="EC" id="5.6.1.7" evidence="3"/>
<feature type="binding site" evidence="3">
    <location>
        <begin position="475"/>
        <end position="477"/>
    </location>
    <ligand>
        <name>ATP</name>
        <dbReference type="ChEBI" id="CHEBI:30616"/>
    </ligand>
</feature>
<keyword evidence="7" id="KW-1185">Reference proteome</keyword>
<dbReference type="eggNOG" id="COG0459">
    <property type="taxonomic scope" value="Bacteria"/>
</dbReference>
<dbReference type="OrthoDB" id="9766614at2"/>
<dbReference type="PRINTS" id="PR00298">
    <property type="entry name" value="CHAPERONIN60"/>
</dbReference>
<keyword evidence="3" id="KW-0547">Nucleotide-binding</keyword>
<dbReference type="InterPro" id="IPR027410">
    <property type="entry name" value="TCP-1-like_intermed_sf"/>
</dbReference>
<dbReference type="STRING" id="661478.OP10G_4228"/>
<dbReference type="InterPro" id="IPR001844">
    <property type="entry name" value="Cpn60/GroEL"/>
</dbReference>
<dbReference type="NCBIfam" id="NF009489">
    <property type="entry name" value="PRK12851.1"/>
    <property type="match status" value="1"/>
</dbReference>
<comment type="subunit">
    <text evidence="3 5">Forms a cylinder of 14 subunits composed of two heptameric rings stacked back-to-back. Interacts with the co-chaperonin GroES.</text>
</comment>
<comment type="similarity">
    <text evidence="1 3 4">Belongs to the chaperonin (HSP60) family.</text>
</comment>
<dbReference type="GO" id="GO:0140662">
    <property type="term" value="F:ATP-dependent protein folding chaperone"/>
    <property type="evidence" value="ECO:0007669"/>
    <property type="project" value="InterPro"/>
</dbReference>
<dbReference type="NCBIfam" id="TIGR02348">
    <property type="entry name" value="GroEL"/>
    <property type="match status" value="1"/>
</dbReference>
<name>A0A068NVZ7_FIMGI</name>
<dbReference type="NCBIfam" id="NF000592">
    <property type="entry name" value="PRK00013.1"/>
    <property type="match status" value="1"/>
</dbReference>
<keyword evidence="3" id="KW-0067">ATP-binding</keyword>
<sequence>MPAKDIKYTDEARKLLEIGVDKLANAVKVTLGPRGRNVVLEKKFGSPTVINDGVTIAKEIEVENRFENMGAQLIREVSSKTNDTAGDGTTTATVLAQAIFKEGIRNVAAGSNSTQIKVGIDKAVDAIVAELEKISTPVDGINGAVQVATISANDPELGKLVGELIHKVGKDGVVTVEESKSTETTYENVEGLQFDKGFLSPYFVTDATRMEAVYEEPLILFFEKKIGNVQDLVPMLEKVLRMGKPFVIVAEDLENEALATLVLNRIRGNLPLCAVKAPGFGDRRKAMLEDMAILTGGQFISEDLGIKLENVTPDMLGSCQRIVITKDTTTIVGGKGDKGGIEGRLRQIKQQIENTDSSYDKEKLQERQAKLSGGVAVIKVGAATETALKEKKARIEDALASTRAALAEGIVPGGGVALIRAGKALDGLNLEGDQQIGVKIIAKAIEAPLRTIAENAGVEGSVVVSQVKRENNGFNAATLEFGDLLAQGVVDPTKVVRQALQNASSISGLLLTTEAIVAELPEKEDEGHAH</sequence>
<keyword evidence="3" id="KW-0963">Cytoplasm</keyword>
<dbReference type="GO" id="GO:0016853">
    <property type="term" value="F:isomerase activity"/>
    <property type="evidence" value="ECO:0007669"/>
    <property type="project" value="UniProtKB-KW"/>
</dbReference>
<evidence type="ECO:0000256" key="5">
    <source>
        <dbReference type="RuleBase" id="RU000419"/>
    </source>
</evidence>
<feature type="binding site" evidence="3">
    <location>
        <begin position="87"/>
        <end position="91"/>
    </location>
    <ligand>
        <name>ATP</name>
        <dbReference type="ChEBI" id="CHEBI:30616"/>
    </ligand>
</feature>
<dbReference type="HOGENOM" id="CLU_016503_3_0_0"/>
<feature type="binding site" evidence="3">
    <location>
        <begin position="30"/>
        <end position="33"/>
    </location>
    <ligand>
        <name>ATP</name>
        <dbReference type="ChEBI" id="CHEBI:30616"/>
    </ligand>
</feature>
<evidence type="ECO:0000256" key="1">
    <source>
        <dbReference type="ARBA" id="ARBA00006607"/>
    </source>
</evidence>
<protein>
    <recommendedName>
        <fullName evidence="3">Chaperonin GroEL</fullName>
        <ecNumber evidence="3">5.6.1.7</ecNumber>
    </recommendedName>
    <alternativeName>
        <fullName evidence="3">60 kDa chaperonin</fullName>
    </alternativeName>
    <alternativeName>
        <fullName evidence="3">Chaperonin-60</fullName>
        <shortName evidence="3">Cpn60</shortName>
    </alternativeName>
</protein>
<feature type="binding site" evidence="3">
    <location>
        <position position="414"/>
    </location>
    <ligand>
        <name>ATP</name>
        <dbReference type="ChEBI" id="CHEBI:30616"/>
    </ligand>
</feature>
<dbReference type="HAMAP" id="MF_00600">
    <property type="entry name" value="CH60"/>
    <property type="match status" value="1"/>
</dbReference>
<dbReference type="NCBIfam" id="NF009487">
    <property type="entry name" value="PRK12849.1"/>
    <property type="match status" value="1"/>
</dbReference>
<dbReference type="CDD" id="cd03344">
    <property type="entry name" value="GroEL"/>
    <property type="match status" value="1"/>
</dbReference>
<dbReference type="InterPro" id="IPR027409">
    <property type="entry name" value="GroEL-like_apical_dom_sf"/>
</dbReference>
<gene>
    <name evidence="3" type="primary">groEL</name>
    <name evidence="3" type="synonym">groL</name>
    <name evidence="6" type="ORF">OP10G_4228</name>
</gene>
<evidence type="ECO:0000256" key="2">
    <source>
        <dbReference type="ARBA" id="ARBA00023186"/>
    </source>
</evidence>
<evidence type="ECO:0000313" key="6">
    <source>
        <dbReference type="EMBL" id="AIE87596.1"/>
    </source>
</evidence>
<dbReference type="SUPFAM" id="SSF48592">
    <property type="entry name" value="GroEL equatorial domain-like"/>
    <property type="match status" value="1"/>
</dbReference>
<evidence type="ECO:0000313" key="7">
    <source>
        <dbReference type="Proteomes" id="UP000027982"/>
    </source>
</evidence>
<dbReference type="AlphaFoldDB" id="A0A068NVZ7"/>
<reference evidence="6 7" key="1">
    <citation type="journal article" date="2014" name="PLoS ONE">
        <title>The first complete genome sequence of the class fimbriimonadia in the phylum armatimonadetes.</title>
        <authorList>
            <person name="Hu Z.Y."/>
            <person name="Wang Y.Z."/>
            <person name="Im W.T."/>
            <person name="Wang S.Y."/>
            <person name="Zhao G.P."/>
            <person name="Zheng H.J."/>
            <person name="Quan Z.X."/>
        </authorList>
    </citation>
    <scope>NUCLEOTIDE SEQUENCE [LARGE SCALE GENOMIC DNA]</scope>
    <source>
        <strain evidence="6">Gsoil 348</strain>
    </source>
</reference>
<keyword evidence="2 3" id="KW-0143">Chaperone</keyword>
<comment type="caution">
    <text evidence="3">Lacks conserved residue(s) required for the propagation of feature annotation.</text>
</comment>
<dbReference type="Proteomes" id="UP000027982">
    <property type="component" value="Chromosome"/>
</dbReference>
<dbReference type="SUPFAM" id="SSF54849">
    <property type="entry name" value="GroEL-intermediate domain like"/>
    <property type="match status" value="1"/>
</dbReference>
<comment type="subcellular location">
    <subcellularLocation>
        <location evidence="3">Cytoplasm</location>
    </subcellularLocation>
</comment>
<dbReference type="EMBL" id="CP007139">
    <property type="protein sequence ID" value="AIE87596.1"/>
    <property type="molecule type" value="Genomic_DNA"/>
</dbReference>
<dbReference type="NCBIfam" id="NF009488">
    <property type="entry name" value="PRK12850.1"/>
    <property type="match status" value="1"/>
</dbReference>
<accession>A0A068NVZ7</accession>
<dbReference type="PANTHER" id="PTHR45633">
    <property type="entry name" value="60 KDA HEAT SHOCK PROTEIN, MITOCHONDRIAL"/>
    <property type="match status" value="1"/>
</dbReference>
<dbReference type="Gene3D" id="3.30.260.10">
    <property type="entry name" value="TCP-1-like chaperonin intermediate domain"/>
    <property type="match status" value="1"/>
</dbReference>
<dbReference type="Gene3D" id="1.10.560.10">
    <property type="entry name" value="GroEL-like equatorial domain"/>
    <property type="match status" value="1"/>
</dbReference>
<dbReference type="FunFam" id="3.50.7.10:FF:000001">
    <property type="entry name" value="60 kDa chaperonin"/>
    <property type="match status" value="1"/>
</dbReference>
<dbReference type="InterPro" id="IPR027413">
    <property type="entry name" value="GROEL-like_equatorial_sf"/>
</dbReference>
<evidence type="ECO:0000256" key="3">
    <source>
        <dbReference type="HAMAP-Rule" id="MF_00600"/>
    </source>
</evidence>
<dbReference type="Gene3D" id="3.50.7.10">
    <property type="entry name" value="GroEL"/>
    <property type="match status" value="1"/>
</dbReference>
<comment type="function">
    <text evidence="3 5">Together with its co-chaperonin GroES, plays an essential role in assisting protein folding. The GroEL-GroES system forms a nano-cage that allows encapsulation of the non-native substrate proteins and provides a physical environment optimized to promote and accelerate protein folding.</text>
</comment>
<dbReference type="SUPFAM" id="SSF52029">
    <property type="entry name" value="GroEL apical domain-like"/>
    <property type="match status" value="1"/>
</dbReference>